<dbReference type="PROSITE" id="PS51257">
    <property type="entry name" value="PROKAR_LIPOPROTEIN"/>
    <property type="match status" value="1"/>
</dbReference>
<evidence type="ECO:0000256" key="4">
    <source>
        <dbReference type="SAM" id="SignalP"/>
    </source>
</evidence>
<proteinExistence type="inferred from homology"/>
<dbReference type="GO" id="GO:0055085">
    <property type="term" value="P:transmembrane transport"/>
    <property type="evidence" value="ECO:0007669"/>
    <property type="project" value="InterPro"/>
</dbReference>
<dbReference type="OrthoDB" id="2515046at2"/>
<evidence type="ECO:0000256" key="2">
    <source>
        <dbReference type="ARBA" id="ARBA00022448"/>
    </source>
</evidence>
<dbReference type="AlphaFoldDB" id="A0A191WIJ9"/>
<dbReference type="PROSITE" id="PS01037">
    <property type="entry name" value="SBP_BACTERIAL_1"/>
    <property type="match status" value="1"/>
</dbReference>
<accession>A0A191WIJ9</accession>
<dbReference type="InterPro" id="IPR050490">
    <property type="entry name" value="Bact_solute-bd_prot1"/>
</dbReference>
<dbReference type="Proteomes" id="UP000078437">
    <property type="component" value="Chromosome"/>
</dbReference>
<dbReference type="InterPro" id="IPR006059">
    <property type="entry name" value="SBP"/>
</dbReference>
<organism evidence="5 6">
    <name type="scientific">Agromyces aureus</name>
    <dbReference type="NCBI Taxonomy" id="453304"/>
    <lineage>
        <taxon>Bacteria</taxon>
        <taxon>Bacillati</taxon>
        <taxon>Actinomycetota</taxon>
        <taxon>Actinomycetes</taxon>
        <taxon>Micrococcales</taxon>
        <taxon>Microbacteriaceae</taxon>
        <taxon>Agromyces</taxon>
    </lineage>
</organism>
<reference evidence="6" key="2">
    <citation type="submission" date="2016-01" db="EMBL/GenBank/DDBJ databases">
        <title>Complete genome sequence of Agromyces aureus AR33T and comparison with related organisms.</title>
        <authorList>
            <person name="Corretto E."/>
            <person name="Antonielli L."/>
            <person name="Sessitsch A."/>
            <person name="Brader G."/>
        </authorList>
    </citation>
    <scope>NUCLEOTIDE SEQUENCE [LARGE SCALE GENOMIC DNA]</scope>
    <source>
        <strain evidence="6">AR33</strain>
    </source>
</reference>
<dbReference type="PANTHER" id="PTHR43649">
    <property type="entry name" value="ARABINOSE-BINDING PROTEIN-RELATED"/>
    <property type="match status" value="1"/>
</dbReference>
<feature type="signal peptide" evidence="4">
    <location>
        <begin position="1"/>
        <end position="30"/>
    </location>
</feature>
<dbReference type="CDD" id="cd13585">
    <property type="entry name" value="PBP2_TMBP_like"/>
    <property type="match status" value="1"/>
</dbReference>
<keyword evidence="3 4" id="KW-0732">Signal</keyword>
<feature type="chain" id="PRO_5038500671" evidence="4">
    <location>
        <begin position="31"/>
        <end position="449"/>
    </location>
</feature>
<dbReference type="KEGG" id="agy:ATC03_16910"/>
<name>A0A191WIJ9_9MICO</name>
<evidence type="ECO:0000313" key="6">
    <source>
        <dbReference type="Proteomes" id="UP000078437"/>
    </source>
</evidence>
<dbReference type="Gene3D" id="3.40.190.10">
    <property type="entry name" value="Periplasmic binding protein-like II"/>
    <property type="match status" value="1"/>
</dbReference>
<gene>
    <name evidence="5" type="ORF">ATC03_16910</name>
</gene>
<dbReference type="RefSeq" id="WP_067879672.1">
    <property type="nucleotide sequence ID" value="NZ_CP013979.1"/>
</dbReference>
<sequence>MHSRHRGRMLRRVSLILGAAVVASTLAACAGGTGGGSSADHYTDADIEAALQEKTEITVWTWSASLPDVAKAFEEKYPEITVNVENVGTGGDHYNKLQNAIKAGKGAPDLATIEYTVVPQFAPSGALVDLSEFGFDAYEDQFTPATWQNVNVDDKLYELPLNAGPMAMFYNQATFDKYGIEVPTTWDEYLEAARKIHAADPNAYIGADTGNSGLTESLIQAAGGHPFTVDGSDISIDLADEGTQKFTGFYQQMLDEGLLSPVSGWSPEWYAGLTDGSIATLLSGAWMAGTLKSGAPDAAGDWRVAPLPTFDGETGSATNGGGSLAVMDQGKHQLVAAAFARFATLEEGADIALKSGSFPARSSVLESDDFLNTKDDYFGGQEVNKVFTDSLDAVNTDWQFLPYELYAGTIFNDTVGPAFVGEITLADGLLAWQDALLEYGAEQGFTVEK</sequence>
<dbReference type="PANTHER" id="PTHR43649:SF14">
    <property type="entry name" value="BLR3389 PROTEIN"/>
    <property type="match status" value="1"/>
</dbReference>
<protein>
    <submittedName>
        <fullName evidence="5">Sugar ABC transporter substrate-binding protein</fullName>
    </submittedName>
</protein>
<evidence type="ECO:0000313" key="5">
    <source>
        <dbReference type="EMBL" id="ANJ28140.1"/>
    </source>
</evidence>
<evidence type="ECO:0000256" key="1">
    <source>
        <dbReference type="ARBA" id="ARBA00008520"/>
    </source>
</evidence>
<dbReference type="SUPFAM" id="SSF53850">
    <property type="entry name" value="Periplasmic binding protein-like II"/>
    <property type="match status" value="1"/>
</dbReference>
<keyword evidence="6" id="KW-1185">Reference proteome</keyword>
<dbReference type="InterPro" id="IPR006061">
    <property type="entry name" value="SBP_1_CS"/>
</dbReference>
<dbReference type="EMBL" id="CP013979">
    <property type="protein sequence ID" value="ANJ28140.1"/>
    <property type="molecule type" value="Genomic_DNA"/>
</dbReference>
<evidence type="ECO:0000256" key="3">
    <source>
        <dbReference type="ARBA" id="ARBA00022729"/>
    </source>
</evidence>
<reference evidence="5 6" key="1">
    <citation type="journal article" date="2016" name="Int. J. Syst. Evol. Microbiol.">
        <title>Agromyces aureus sp. nov., isolated from the rhizosphere of Salix caprea L. grown in a heavy-metal-contaminated soil.</title>
        <authorList>
            <person name="Corretto E."/>
            <person name="Antonielli L."/>
            <person name="Sessitsch A."/>
            <person name="Compant S."/>
            <person name="Gorfer M."/>
            <person name="Kuffner M."/>
            <person name="Brader G."/>
        </authorList>
    </citation>
    <scope>NUCLEOTIDE SEQUENCE [LARGE SCALE GENOMIC DNA]</scope>
    <source>
        <strain evidence="5 6">AR33</strain>
    </source>
</reference>
<dbReference type="Pfam" id="PF01547">
    <property type="entry name" value="SBP_bac_1"/>
    <property type="match status" value="1"/>
</dbReference>
<comment type="similarity">
    <text evidence="1">Belongs to the bacterial solute-binding protein 1 family.</text>
</comment>
<keyword evidence="2" id="KW-0813">Transport</keyword>
<dbReference type="STRING" id="453304.ATC03_16910"/>